<evidence type="ECO:0000313" key="2">
    <source>
        <dbReference type="Proteomes" id="UP000243524"/>
    </source>
</evidence>
<reference evidence="1 2" key="1">
    <citation type="submission" date="2017-06" db="EMBL/GenBank/DDBJ databases">
        <title>the draft geome sequence of Illustriluteabacillus marina B3227.</title>
        <authorList>
            <person name="He R.-H."/>
            <person name="Du Z.-J."/>
        </authorList>
    </citation>
    <scope>NUCLEOTIDE SEQUENCE [LARGE SCALE GENOMIC DNA]</scope>
    <source>
        <strain evidence="1 2">B3227</strain>
    </source>
</reference>
<dbReference type="RefSeq" id="WP_101332518.1">
    <property type="nucleotide sequence ID" value="NZ_PJNH01000004.1"/>
</dbReference>
<protein>
    <submittedName>
        <fullName evidence="1">DUF2332 domain-containing protein</fullName>
    </submittedName>
</protein>
<comment type="caution">
    <text evidence="1">The sequence shown here is derived from an EMBL/GenBank/DDBJ whole genome shotgun (WGS) entry which is preliminary data.</text>
</comment>
<gene>
    <name evidence="1" type="ORF">CEY16_13185</name>
</gene>
<keyword evidence="2" id="KW-1185">Reference proteome</keyword>
<dbReference type="EMBL" id="PJNH01000004">
    <property type="protein sequence ID" value="PKR76768.1"/>
    <property type="molecule type" value="Genomic_DNA"/>
</dbReference>
<proteinExistence type="predicted"/>
<dbReference type="Proteomes" id="UP000243524">
    <property type="component" value="Unassembled WGS sequence"/>
</dbReference>
<dbReference type="Pfam" id="PF10094">
    <property type="entry name" value="DUF2332"/>
    <property type="match status" value="1"/>
</dbReference>
<name>A0A2I0QR17_9BACI</name>
<dbReference type="AlphaFoldDB" id="A0A2I0QR17"/>
<sequence>MLINNLANRFQRFAVDEAVGSCELYKELSFQIAEDEEILEMCTYAQKGQPAPNLLFGAVHYLQLKGNSHGLKEFYQSLVDNPQPPKEAFPYFKDFCQKHRNEIISLLETKLVQTNEVRRCAYLYPAFCYIHEKVKRPLALIEIGTSAGLQLLFDHYQYSYETEEVFGDRKSDVFVTSEVRSEQPPFLYDTPPPVSYRFGLDLHINDLSDPEDELWLKALIWPDHSHRRDLFENASEYVKSNPLNLIEGDGVALLPGIVEQIPQESVICVFHTHVANQIPDEGKAQLVQTIDYIGEKRDIFHLYNNMYDAELHLDYIVGGDKTTETIGQTNGHGRWFEWRVTN</sequence>
<dbReference type="OrthoDB" id="9789360at2"/>
<accession>A0A2I0QR17</accession>
<evidence type="ECO:0000313" key="1">
    <source>
        <dbReference type="EMBL" id="PKR76768.1"/>
    </source>
</evidence>
<organism evidence="1 2">
    <name type="scientific">Halalkalibacillus sediminis</name>
    <dbReference type="NCBI Taxonomy" id="2018042"/>
    <lineage>
        <taxon>Bacteria</taxon>
        <taxon>Bacillati</taxon>
        <taxon>Bacillota</taxon>
        <taxon>Bacilli</taxon>
        <taxon>Bacillales</taxon>
        <taxon>Bacillaceae</taxon>
        <taxon>Halalkalibacillus</taxon>
    </lineage>
</organism>
<dbReference type="PIRSF" id="PIRSF012608">
    <property type="entry name" value="UCP012608"/>
    <property type="match status" value="1"/>
</dbReference>
<dbReference type="InterPro" id="IPR011200">
    <property type="entry name" value="UCP012608"/>
</dbReference>